<dbReference type="AlphaFoldDB" id="A0A4Y2DDH7"/>
<protein>
    <submittedName>
        <fullName evidence="1">Uncharacterized protein</fullName>
    </submittedName>
</protein>
<dbReference type="OrthoDB" id="6021633at2759"/>
<sequence>MFPSKGVGKIVFINGKMTVSMYADILSQNLKKSITNFTERKDRLANEAITPPPTSLHLNQSFSAQNRSLDPDPITLIQTFQGITGVQQLLLTCTTKQYS</sequence>
<organism evidence="1 2">
    <name type="scientific">Araneus ventricosus</name>
    <name type="common">Orbweaver spider</name>
    <name type="synonym">Epeira ventricosa</name>
    <dbReference type="NCBI Taxonomy" id="182803"/>
    <lineage>
        <taxon>Eukaryota</taxon>
        <taxon>Metazoa</taxon>
        <taxon>Ecdysozoa</taxon>
        <taxon>Arthropoda</taxon>
        <taxon>Chelicerata</taxon>
        <taxon>Arachnida</taxon>
        <taxon>Araneae</taxon>
        <taxon>Araneomorphae</taxon>
        <taxon>Entelegynae</taxon>
        <taxon>Araneoidea</taxon>
        <taxon>Araneidae</taxon>
        <taxon>Araneus</taxon>
    </lineage>
</organism>
<dbReference type="EMBL" id="BGPR01000350">
    <property type="protein sequence ID" value="GBM14862.1"/>
    <property type="molecule type" value="Genomic_DNA"/>
</dbReference>
<gene>
    <name evidence="1" type="ORF">AVEN_28590_1</name>
</gene>
<keyword evidence="2" id="KW-1185">Reference proteome</keyword>
<evidence type="ECO:0000313" key="1">
    <source>
        <dbReference type="EMBL" id="GBM14862.1"/>
    </source>
</evidence>
<accession>A0A4Y2DDH7</accession>
<evidence type="ECO:0000313" key="2">
    <source>
        <dbReference type="Proteomes" id="UP000499080"/>
    </source>
</evidence>
<reference evidence="1 2" key="1">
    <citation type="journal article" date="2019" name="Sci. Rep.">
        <title>Orb-weaving spider Araneus ventricosus genome elucidates the spidroin gene catalogue.</title>
        <authorList>
            <person name="Kono N."/>
            <person name="Nakamura H."/>
            <person name="Ohtoshi R."/>
            <person name="Moran D.A.P."/>
            <person name="Shinohara A."/>
            <person name="Yoshida Y."/>
            <person name="Fujiwara M."/>
            <person name="Mori M."/>
            <person name="Tomita M."/>
            <person name="Arakawa K."/>
        </authorList>
    </citation>
    <scope>NUCLEOTIDE SEQUENCE [LARGE SCALE GENOMIC DNA]</scope>
</reference>
<comment type="caution">
    <text evidence="1">The sequence shown here is derived from an EMBL/GenBank/DDBJ whole genome shotgun (WGS) entry which is preliminary data.</text>
</comment>
<name>A0A4Y2DDH7_ARAVE</name>
<dbReference type="Proteomes" id="UP000499080">
    <property type="component" value="Unassembled WGS sequence"/>
</dbReference>
<proteinExistence type="predicted"/>